<sequence>MSYYRLLFMKSAEGPVIGHREIAARDDVDAVRIAAEHVGSQPLELWCDKRKVKQFRAVEREQPAFSF</sequence>
<reference evidence="1" key="1">
    <citation type="submission" date="2020-02" db="EMBL/GenBank/DDBJ databases">
        <authorList>
            <person name="Meier V. D."/>
        </authorList>
    </citation>
    <scope>NUCLEOTIDE SEQUENCE</scope>
    <source>
        <strain evidence="1">AVDCRST_MAG91</strain>
    </source>
</reference>
<accession>A0A6J4TFF8</accession>
<evidence type="ECO:0000313" key="1">
    <source>
        <dbReference type="EMBL" id="CAA9520644.1"/>
    </source>
</evidence>
<dbReference type="EMBL" id="CADCVX010000399">
    <property type="protein sequence ID" value="CAA9520644.1"/>
    <property type="molecule type" value="Genomic_DNA"/>
</dbReference>
<gene>
    <name evidence="1" type="ORF">AVDCRST_MAG91-2172</name>
</gene>
<organism evidence="1">
    <name type="scientific">uncultured Sphingomonadaceae bacterium</name>
    <dbReference type="NCBI Taxonomy" id="169976"/>
    <lineage>
        <taxon>Bacteria</taxon>
        <taxon>Pseudomonadati</taxon>
        <taxon>Pseudomonadota</taxon>
        <taxon>Alphaproteobacteria</taxon>
        <taxon>Sphingomonadales</taxon>
        <taxon>Sphingomonadaceae</taxon>
        <taxon>environmental samples</taxon>
    </lineage>
</organism>
<protein>
    <submittedName>
        <fullName evidence="1">Uncharacterized protein</fullName>
    </submittedName>
</protein>
<dbReference type="AlphaFoldDB" id="A0A6J4TFF8"/>
<proteinExistence type="predicted"/>
<name>A0A6J4TFF8_9SPHN</name>